<evidence type="ECO:0000313" key="1">
    <source>
        <dbReference type="EMBL" id="QSR25558.1"/>
    </source>
</evidence>
<accession>A0ABX7PI91</accession>
<gene>
    <name evidence="1" type="ORF">CFH99_07970</name>
</gene>
<dbReference type="Proteomes" id="UP000662818">
    <property type="component" value="Chromosome"/>
</dbReference>
<sequence length="64" mass="6824">MAGVVVSASARKERREAALAALVVGSRAELRLAQLLLDCMDENDVLRAQLADASARNQWLGDAS</sequence>
<organism evidence="1 2">
    <name type="scientific">Nocardioides aromaticivorans</name>
    <dbReference type="NCBI Taxonomy" id="200618"/>
    <lineage>
        <taxon>Bacteria</taxon>
        <taxon>Bacillati</taxon>
        <taxon>Actinomycetota</taxon>
        <taxon>Actinomycetes</taxon>
        <taxon>Propionibacteriales</taxon>
        <taxon>Nocardioidaceae</taxon>
        <taxon>Nocardioides</taxon>
    </lineage>
</organism>
<dbReference type="EMBL" id="CP022295">
    <property type="protein sequence ID" value="QSR25558.1"/>
    <property type="molecule type" value="Genomic_DNA"/>
</dbReference>
<keyword evidence="2" id="KW-1185">Reference proteome</keyword>
<protein>
    <submittedName>
        <fullName evidence="1">Uncharacterized protein</fullName>
    </submittedName>
</protein>
<reference evidence="1 2" key="1">
    <citation type="submission" date="2017-06" db="EMBL/GenBank/DDBJ databases">
        <title>Complete Genome Sequence of the Soil Carbazole-Degrading Bacterium Nocardioides aromaticivorans IC177.</title>
        <authorList>
            <person name="Vejarano F."/>
            <person name="Suzuki-Minakuchi C."/>
            <person name="Ohtsubo Y."/>
            <person name="Tsuda M."/>
            <person name="Okada K."/>
            <person name="Nojiri H."/>
        </authorList>
    </citation>
    <scope>NUCLEOTIDE SEQUENCE [LARGE SCALE GENOMIC DNA]</scope>
    <source>
        <strain evidence="1 2">IC177</strain>
    </source>
</reference>
<name>A0ABX7PI91_9ACTN</name>
<proteinExistence type="predicted"/>
<evidence type="ECO:0000313" key="2">
    <source>
        <dbReference type="Proteomes" id="UP000662818"/>
    </source>
</evidence>